<evidence type="ECO:0000313" key="1">
    <source>
        <dbReference type="EMBL" id="KXV56622.1"/>
    </source>
</evidence>
<name>A0A149TU15_9PROT</name>
<dbReference type="AlphaFoldDB" id="A0A149TU15"/>
<proteinExistence type="predicted"/>
<comment type="caution">
    <text evidence="1">The sequence shown here is derived from an EMBL/GenBank/DDBJ whole genome shotgun (WGS) entry which is preliminary data.</text>
</comment>
<dbReference type="RefSeq" id="WP_061472954.1">
    <property type="nucleotide sequence ID" value="NZ_LHZU01000148.1"/>
</dbReference>
<dbReference type="OrthoDB" id="7266256at2"/>
<protein>
    <recommendedName>
        <fullName evidence="3">DUF1579 domain-containing protein</fullName>
    </recommendedName>
</protein>
<accession>A0A149TU15</accession>
<dbReference type="EMBL" id="LHZU01000148">
    <property type="protein sequence ID" value="KXV56622.1"/>
    <property type="molecule type" value="Genomic_DNA"/>
</dbReference>
<gene>
    <name evidence="1" type="ORF">AD948_17265</name>
</gene>
<reference evidence="1 2" key="1">
    <citation type="submission" date="2015-06" db="EMBL/GenBank/DDBJ databases">
        <title>Improved classification and identification of acetic acid bacteria using matrix-assisted laser desorption/ionization time-of-flight mass spectrometry; Gluconobacter nephelii and Gluconobacter uchimurae are later heterotypic synonyms of Gluconobacter japonicus and Gluconobacter oxydans, respectively.</title>
        <authorList>
            <person name="Li L."/>
            <person name="Cleenwerck I."/>
            <person name="De Vuyst L."/>
            <person name="Vandamme P."/>
        </authorList>
    </citation>
    <scope>NUCLEOTIDE SEQUENCE [LARGE SCALE GENOMIC DNA]</scope>
    <source>
        <strain evidence="1 2">LMG 23690</strain>
    </source>
</reference>
<evidence type="ECO:0008006" key="3">
    <source>
        <dbReference type="Google" id="ProtNLM"/>
    </source>
</evidence>
<dbReference type="Proteomes" id="UP000075360">
    <property type="component" value="Unassembled WGS sequence"/>
</dbReference>
<sequence length="182" mass="20167">MNKEYTVTRSLSPLLGAVACLIVMIAVGLLAPAALAAEEAWHGIDARQEMPDVLLGPWKADIAASHYTDPPPRNALRFFSYTEGGKVLVSFMTLNAKGQFSSGHWSASVDGTPGIEYHSQGGSIPFNVVYFTKVDDYDYHLVVKRNGKVEITADYSLSKDGRTLSYRYGDNVIIYHRWNMMD</sequence>
<dbReference type="PROSITE" id="PS51257">
    <property type="entry name" value="PROKAR_LIPOPROTEIN"/>
    <property type="match status" value="1"/>
</dbReference>
<evidence type="ECO:0000313" key="2">
    <source>
        <dbReference type="Proteomes" id="UP000075360"/>
    </source>
</evidence>
<organism evidence="1 2">
    <name type="scientific">Acetobacter senegalensis</name>
    <dbReference type="NCBI Taxonomy" id="446692"/>
    <lineage>
        <taxon>Bacteria</taxon>
        <taxon>Pseudomonadati</taxon>
        <taxon>Pseudomonadota</taxon>
        <taxon>Alphaproteobacteria</taxon>
        <taxon>Acetobacterales</taxon>
        <taxon>Acetobacteraceae</taxon>
        <taxon>Acetobacter</taxon>
    </lineage>
</organism>
<dbReference type="PATRIC" id="fig|446692.4.peg.1366"/>